<reference evidence="1" key="1">
    <citation type="submission" date="2023-01" db="EMBL/GenBank/DDBJ databases">
        <authorList>
            <person name="Van Ghelder C."/>
            <person name="Rancurel C."/>
        </authorList>
    </citation>
    <scope>NUCLEOTIDE SEQUENCE</scope>
    <source>
        <strain evidence="1">CNCM I-4278</strain>
    </source>
</reference>
<comment type="caution">
    <text evidence="1">The sequence shown here is derived from an EMBL/GenBank/DDBJ whole genome shotgun (WGS) entry which is preliminary data.</text>
</comment>
<accession>A0A9W4XL35</accession>
<name>A0A9W4XL35_9PLEO</name>
<keyword evidence="2" id="KW-1185">Reference proteome</keyword>
<evidence type="ECO:0000313" key="1">
    <source>
        <dbReference type="EMBL" id="CAI6335944.1"/>
    </source>
</evidence>
<organism evidence="1 2">
    <name type="scientific">Periconia digitata</name>
    <dbReference type="NCBI Taxonomy" id="1303443"/>
    <lineage>
        <taxon>Eukaryota</taxon>
        <taxon>Fungi</taxon>
        <taxon>Dikarya</taxon>
        <taxon>Ascomycota</taxon>
        <taxon>Pezizomycotina</taxon>
        <taxon>Dothideomycetes</taxon>
        <taxon>Pleosporomycetidae</taxon>
        <taxon>Pleosporales</taxon>
        <taxon>Massarineae</taxon>
        <taxon>Periconiaceae</taxon>
        <taxon>Periconia</taxon>
    </lineage>
</organism>
<dbReference type="AlphaFoldDB" id="A0A9W4XL35"/>
<sequence>MANIIAPRVLISLRTSGLFRVLLIFASCSGSMSILKALADDAHSAVPVVRKNSVSVERDGVAVAVGASSPGTGYSEYAAVAVRTTRNESRGFDRER</sequence>
<dbReference type="Proteomes" id="UP001152607">
    <property type="component" value="Unassembled WGS sequence"/>
</dbReference>
<protein>
    <submittedName>
        <fullName evidence="1">Uncharacterized protein</fullName>
    </submittedName>
</protein>
<proteinExistence type="predicted"/>
<gene>
    <name evidence="1" type="ORF">PDIGIT_LOCUS9032</name>
</gene>
<dbReference type="EMBL" id="CAOQHR010000006">
    <property type="protein sequence ID" value="CAI6335944.1"/>
    <property type="molecule type" value="Genomic_DNA"/>
</dbReference>
<evidence type="ECO:0000313" key="2">
    <source>
        <dbReference type="Proteomes" id="UP001152607"/>
    </source>
</evidence>